<feature type="signal peptide" evidence="3">
    <location>
        <begin position="1"/>
        <end position="16"/>
    </location>
</feature>
<keyword evidence="2" id="KW-0812">Transmembrane</keyword>
<keyword evidence="5" id="KW-1185">Reference proteome</keyword>
<feature type="compositionally biased region" description="Basic and acidic residues" evidence="1">
    <location>
        <begin position="133"/>
        <end position="153"/>
    </location>
</feature>
<dbReference type="EMBL" id="JAINUF010000009">
    <property type="protein sequence ID" value="KAJ8349680.1"/>
    <property type="molecule type" value="Genomic_DNA"/>
</dbReference>
<comment type="caution">
    <text evidence="4">The sequence shown here is derived from an EMBL/GenBank/DDBJ whole genome shotgun (WGS) entry which is preliminary data.</text>
</comment>
<keyword evidence="2" id="KW-0472">Membrane</keyword>
<gene>
    <name evidence="4" type="ORF">SKAU_G00248100</name>
</gene>
<keyword evidence="3" id="KW-0732">Signal</keyword>
<accession>A0A9Q1F2B4</accession>
<evidence type="ECO:0000313" key="4">
    <source>
        <dbReference type="EMBL" id="KAJ8349680.1"/>
    </source>
</evidence>
<reference evidence="4" key="1">
    <citation type="journal article" date="2023" name="Science">
        <title>Genome structures resolve the early diversification of teleost fishes.</title>
        <authorList>
            <person name="Parey E."/>
            <person name="Louis A."/>
            <person name="Montfort J."/>
            <person name="Bouchez O."/>
            <person name="Roques C."/>
            <person name="Iampietro C."/>
            <person name="Lluch J."/>
            <person name="Castinel A."/>
            <person name="Donnadieu C."/>
            <person name="Desvignes T."/>
            <person name="Floi Bucao C."/>
            <person name="Jouanno E."/>
            <person name="Wen M."/>
            <person name="Mejri S."/>
            <person name="Dirks R."/>
            <person name="Jansen H."/>
            <person name="Henkel C."/>
            <person name="Chen W.J."/>
            <person name="Zahm M."/>
            <person name="Cabau C."/>
            <person name="Klopp C."/>
            <person name="Thompson A.W."/>
            <person name="Robinson-Rechavi M."/>
            <person name="Braasch I."/>
            <person name="Lecointre G."/>
            <person name="Bobe J."/>
            <person name="Postlethwait J.H."/>
            <person name="Berthelot C."/>
            <person name="Roest Crollius H."/>
            <person name="Guiguen Y."/>
        </authorList>
    </citation>
    <scope>NUCLEOTIDE SEQUENCE</scope>
    <source>
        <strain evidence="4">WJC10195</strain>
    </source>
</reference>
<feature type="chain" id="PRO_5040194486" evidence="3">
    <location>
        <begin position="17"/>
        <end position="187"/>
    </location>
</feature>
<sequence>MLCIWILYAVLSTLNAENALEYHHNPRIILTEKELFLESVGAGNSPQGRPMETIRCEKCLVYGCINGARVWRSQNGNDTLLCSGKNDFPECTFSPPPETWYHVCKKNNSVFMLTNDLAPGITFRFEAAGQHLNSERKSEEECPKLEPEPDRTGPDVSGTTSSSLLPSKMGLGLFLLLILLSLLIGIY</sequence>
<evidence type="ECO:0000256" key="1">
    <source>
        <dbReference type="SAM" id="MobiDB-lite"/>
    </source>
</evidence>
<keyword evidence="2" id="KW-1133">Transmembrane helix</keyword>
<organism evidence="4 5">
    <name type="scientific">Synaphobranchus kaupii</name>
    <name type="common">Kaup's arrowtooth eel</name>
    <dbReference type="NCBI Taxonomy" id="118154"/>
    <lineage>
        <taxon>Eukaryota</taxon>
        <taxon>Metazoa</taxon>
        <taxon>Chordata</taxon>
        <taxon>Craniata</taxon>
        <taxon>Vertebrata</taxon>
        <taxon>Euteleostomi</taxon>
        <taxon>Actinopterygii</taxon>
        <taxon>Neopterygii</taxon>
        <taxon>Teleostei</taxon>
        <taxon>Anguilliformes</taxon>
        <taxon>Synaphobranchidae</taxon>
        <taxon>Synaphobranchus</taxon>
    </lineage>
</organism>
<dbReference type="AlphaFoldDB" id="A0A9Q1F2B4"/>
<evidence type="ECO:0000256" key="2">
    <source>
        <dbReference type="SAM" id="Phobius"/>
    </source>
</evidence>
<proteinExistence type="predicted"/>
<dbReference type="Proteomes" id="UP001152622">
    <property type="component" value="Chromosome 9"/>
</dbReference>
<protein>
    <submittedName>
        <fullName evidence="4">Uncharacterized protein</fullName>
    </submittedName>
</protein>
<evidence type="ECO:0000256" key="3">
    <source>
        <dbReference type="SAM" id="SignalP"/>
    </source>
</evidence>
<feature type="transmembrane region" description="Helical" evidence="2">
    <location>
        <begin position="169"/>
        <end position="186"/>
    </location>
</feature>
<feature type="region of interest" description="Disordered" evidence="1">
    <location>
        <begin position="132"/>
        <end position="162"/>
    </location>
</feature>
<name>A0A9Q1F2B4_SYNKA</name>
<evidence type="ECO:0000313" key="5">
    <source>
        <dbReference type="Proteomes" id="UP001152622"/>
    </source>
</evidence>